<keyword evidence="7" id="KW-1185">Reference proteome</keyword>
<dbReference type="GO" id="GO:0005524">
    <property type="term" value="F:ATP binding"/>
    <property type="evidence" value="ECO:0007669"/>
    <property type="project" value="UniProtKB-KW"/>
</dbReference>
<dbReference type="SUPFAM" id="SSF52540">
    <property type="entry name" value="P-loop containing nucleoside triphosphate hydrolases"/>
    <property type="match status" value="1"/>
</dbReference>
<feature type="domain" description="ABC transporter" evidence="5">
    <location>
        <begin position="3"/>
        <end position="232"/>
    </location>
</feature>
<evidence type="ECO:0000259" key="5">
    <source>
        <dbReference type="PROSITE" id="PS50893"/>
    </source>
</evidence>
<proteinExistence type="inferred from homology"/>
<evidence type="ECO:0000256" key="3">
    <source>
        <dbReference type="ARBA" id="ARBA00022741"/>
    </source>
</evidence>
<dbReference type="InterPro" id="IPR003439">
    <property type="entry name" value="ABC_transporter-like_ATP-bd"/>
</dbReference>
<comment type="similarity">
    <text evidence="1">Belongs to the ABC transporter superfamily.</text>
</comment>
<dbReference type="PANTHER" id="PTHR43335:SF8">
    <property type="entry name" value="ABC TRANSPORTER, ATP-BINDING PROTEIN"/>
    <property type="match status" value="1"/>
</dbReference>
<dbReference type="Gene3D" id="3.40.50.300">
    <property type="entry name" value="P-loop containing nucleotide triphosphate hydrolases"/>
    <property type="match status" value="1"/>
</dbReference>
<gene>
    <name evidence="6" type="ORF">J2S72_000006</name>
</gene>
<evidence type="ECO:0000256" key="1">
    <source>
        <dbReference type="ARBA" id="ARBA00005417"/>
    </source>
</evidence>
<dbReference type="SMART" id="SM00382">
    <property type="entry name" value="AAA"/>
    <property type="match status" value="1"/>
</dbReference>
<comment type="caution">
    <text evidence="6">The sequence shown here is derived from an EMBL/GenBank/DDBJ whole genome shotgun (WGS) entry which is preliminary data.</text>
</comment>
<evidence type="ECO:0000313" key="7">
    <source>
        <dbReference type="Proteomes" id="UP001236559"/>
    </source>
</evidence>
<keyword evidence="3" id="KW-0547">Nucleotide-binding</keyword>
<dbReference type="EMBL" id="JAUSTN010000001">
    <property type="protein sequence ID" value="MDQ0274010.1"/>
    <property type="molecule type" value="Genomic_DNA"/>
</dbReference>
<keyword evidence="4 6" id="KW-0067">ATP-binding</keyword>
<dbReference type="PROSITE" id="PS50893">
    <property type="entry name" value="ABC_TRANSPORTER_2"/>
    <property type="match status" value="1"/>
</dbReference>
<reference evidence="6 7" key="1">
    <citation type="submission" date="2023-07" db="EMBL/GenBank/DDBJ databases">
        <title>Genomic Encyclopedia of Type Strains, Phase IV (KMG-IV): sequencing the most valuable type-strain genomes for metagenomic binning, comparative biology and taxonomic classification.</title>
        <authorList>
            <person name="Goeker M."/>
        </authorList>
    </citation>
    <scope>NUCLEOTIDE SEQUENCE [LARGE SCALE GENOMIC DNA]</scope>
    <source>
        <strain evidence="6 7">DSM 22616</strain>
    </source>
</reference>
<dbReference type="Pfam" id="PF00005">
    <property type="entry name" value="ABC_tran"/>
    <property type="match status" value="1"/>
</dbReference>
<dbReference type="InterPro" id="IPR027417">
    <property type="entry name" value="P-loop_NTPase"/>
</dbReference>
<dbReference type="InterPro" id="IPR003593">
    <property type="entry name" value="AAA+_ATPase"/>
</dbReference>
<dbReference type="Proteomes" id="UP001236559">
    <property type="component" value="Unassembled WGS sequence"/>
</dbReference>
<dbReference type="RefSeq" id="WP_307494797.1">
    <property type="nucleotide sequence ID" value="NZ_JAUSTN010000001.1"/>
</dbReference>
<organism evidence="6 7">
    <name type="scientific">Peptoniphilus koenoeneniae</name>
    <dbReference type="NCBI Taxonomy" id="507751"/>
    <lineage>
        <taxon>Bacteria</taxon>
        <taxon>Bacillati</taxon>
        <taxon>Bacillota</taxon>
        <taxon>Tissierellia</taxon>
        <taxon>Tissierellales</taxon>
        <taxon>Peptoniphilaceae</taxon>
        <taxon>Peptoniphilus</taxon>
    </lineage>
</organism>
<evidence type="ECO:0000256" key="4">
    <source>
        <dbReference type="ARBA" id="ARBA00022840"/>
    </source>
</evidence>
<evidence type="ECO:0000256" key="2">
    <source>
        <dbReference type="ARBA" id="ARBA00022448"/>
    </source>
</evidence>
<sequence>MIIETRNLNKKFGNFQALKNLNLSIEEGDIYGLVGPNGAGKSTLLKILAGHINKSDGTLKIFEKESQENLNKARSQMGFLIENAAFYDYMTGKQNLIYIAKLKGLDPKNEDIWDLCKTFKIDDSLNKKVKSYSTGMKQRLGMVAATMNRPKILVLDEPINGLDPQGIVELRNFIKKINLEWSTSIIISSHILSELSVVANKFAFIKKGELIEEISLEKLHEKSKRYYELEFEDPDLKKALPILEENKFIEDYKVKNDSFVEVYNEVDIKKLQELLGKNGIFLKSYKKNEGNLEDYYVNLMEEK</sequence>
<keyword evidence="2" id="KW-0813">Transport</keyword>
<protein>
    <submittedName>
        <fullName evidence="6">ABC-2 type transport system ATP-binding protein</fullName>
    </submittedName>
</protein>
<name>A0ABU0AVJ5_9FIRM</name>
<accession>A0ABU0AVJ5</accession>
<dbReference type="PANTHER" id="PTHR43335">
    <property type="entry name" value="ABC TRANSPORTER, ATP-BINDING PROTEIN"/>
    <property type="match status" value="1"/>
</dbReference>
<evidence type="ECO:0000313" key="6">
    <source>
        <dbReference type="EMBL" id="MDQ0274010.1"/>
    </source>
</evidence>